<dbReference type="SUPFAM" id="SSF55785">
    <property type="entry name" value="PYP-like sensor domain (PAS domain)"/>
    <property type="match status" value="2"/>
</dbReference>
<dbReference type="Pfam" id="PF01627">
    <property type="entry name" value="Hpt"/>
    <property type="match status" value="1"/>
</dbReference>
<dbReference type="InterPro" id="IPR001789">
    <property type="entry name" value="Sig_transdc_resp-reg_receiver"/>
</dbReference>
<dbReference type="PATRIC" id="fig|1300347.3.peg.875"/>
<dbReference type="InterPro" id="IPR013656">
    <property type="entry name" value="PAS_4"/>
</dbReference>
<dbReference type="Gene3D" id="3.40.50.2300">
    <property type="match status" value="2"/>
</dbReference>
<dbReference type="InterPro" id="IPR004358">
    <property type="entry name" value="Sig_transdc_His_kin-like_C"/>
</dbReference>
<evidence type="ECO:0000256" key="7">
    <source>
        <dbReference type="ARBA" id="ARBA00022679"/>
    </source>
</evidence>
<feature type="domain" description="Response regulatory" evidence="22">
    <location>
        <begin position="864"/>
        <end position="982"/>
    </location>
</feature>
<evidence type="ECO:0000256" key="2">
    <source>
        <dbReference type="ARBA" id="ARBA00004651"/>
    </source>
</evidence>
<evidence type="ECO:0000256" key="9">
    <source>
        <dbReference type="ARBA" id="ARBA00022741"/>
    </source>
</evidence>
<dbReference type="SUPFAM" id="SSF52172">
    <property type="entry name" value="CheY-like"/>
    <property type="match status" value="2"/>
</dbReference>
<evidence type="ECO:0000259" key="23">
    <source>
        <dbReference type="PROSITE" id="PS50894"/>
    </source>
</evidence>
<dbReference type="InterPro" id="IPR036097">
    <property type="entry name" value="HisK_dim/P_sf"/>
</dbReference>
<dbReference type="Gene3D" id="2.10.70.100">
    <property type="match status" value="1"/>
</dbReference>
<dbReference type="InterPro" id="IPR029016">
    <property type="entry name" value="GAF-like_dom_sf"/>
</dbReference>
<dbReference type="SUPFAM" id="SSF47226">
    <property type="entry name" value="Histidine-containing phosphotransfer domain, HPT domain"/>
    <property type="match status" value="1"/>
</dbReference>
<dbReference type="SUPFAM" id="SSF55874">
    <property type="entry name" value="ATPase domain of HSP90 chaperone/DNA topoisomerase II/histidine kinase"/>
    <property type="match status" value="1"/>
</dbReference>
<dbReference type="EMBL" id="CP015079">
    <property type="protein sequence ID" value="ANH37320.1"/>
    <property type="molecule type" value="Genomic_DNA"/>
</dbReference>
<dbReference type="RefSeq" id="WP_068106848.1">
    <property type="nucleotide sequence ID" value="NZ_CP015079.1"/>
</dbReference>
<keyword evidence="11" id="KW-0067">ATP-binding</keyword>
<comment type="catalytic activity">
    <reaction evidence="1">
        <text>ATP + protein L-histidine = ADP + protein N-phospho-L-histidine.</text>
        <dbReference type="EC" id="2.7.13.3"/>
    </reaction>
</comment>
<evidence type="ECO:0000256" key="13">
    <source>
        <dbReference type="ARBA" id="ARBA00023012"/>
    </source>
</evidence>
<evidence type="ECO:0000256" key="20">
    <source>
        <dbReference type="SAM" id="MobiDB-lite"/>
    </source>
</evidence>
<dbReference type="CDD" id="cd00082">
    <property type="entry name" value="HisKA"/>
    <property type="match status" value="1"/>
</dbReference>
<keyword evidence="5" id="KW-1003">Cell membrane</keyword>
<evidence type="ECO:0000256" key="14">
    <source>
        <dbReference type="ARBA" id="ARBA00023136"/>
    </source>
</evidence>
<dbReference type="InterPro" id="IPR036641">
    <property type="entry name" value="HPT_dom_sf"/>
</dbReference>
<dbReference type="Gene3D" id="3.30.450.20">
    <property type="entry name" value="PAS domain"/>
    <property type="match status" value="2"/>
</dbReference>
<dbReference type="Pfam" id="PF00072">
    <property type="entry name" value="Response_reg"/>
    <property type="match status" value="2"/>
</dbReference>
<protein>
    <recommendedName>
        <fullName evidence="17">Circadian input-output histidine kinase CikA</fullName>
        <ecNumber evidence="4">2.7.13.3</ecNumber>
    </recommendedName>
    <alternativeName>
        <fullName evidence="16">Sensory/regulatory protein RpfC</fullName>
    </alternativeName>
</protein>
<evidence type="ECO:0000256" key="17">
    <source>
        <dbReference type="ARBA" id="ARBA00074306"/>
    </source>
</evidence>
<evidence type="ECO:0000313" key="25">
    <source>
        <dbReference type="Proteomes" id="UP000077868"/>
    </source>
</evidence>
<evidence type="ECO:0000259" key="22">
    <source>
        <dbReference type="PROSITE" id="PS50110"/>
    </source>
</evidence>
<keyword evidence="6 19" id="KW-0597">Phosphoprotein</keyword>
<comment type="similarity">
    <text evidence="3">In the N-terminal section; belongs to the phytochrome family.</text>
</comment>
<feature type="domain" description="Response regulatory" evidence="22">
    <location>
        <begin position="722"/>
        <end position="842"/>
    </location>
</feature>
<feature type="region of interest" description="Disordered" evidence="20">
    <location>
        <begin position="984"/>
        <end position="1006"/>
    </location>
</feature>
<dbReference type="EC" id="2.7.13.3" evidence="4"/>
<dbReference type="SMART" id="SM00388">
    <property type="entry name" value="HisKA"/>
    <property type="match status" value="1"/>
</dbReference>
<dbReference type="Pfam" id="PF00512">
    <property type="entry name" value="HisKA"/>
    <property type="match status" value="1"/>
</dbReference>
<dbReference type="SMART" id="SM00086">
    <property type="entry name" value="PAC"/>
    <property type="match status" value="2"/>
</dbReference>
<feature type="compositionally biased region" description="Low complexity" evidence="20">
    <location>
        <begin position="130"/>
        <end position="140"/>
    </location>
</feature>
<dbReference type="PRINTS" id="PR00344">
    <property type="entry name" value="BCTRLSENSOR"/>
</dbReference>
<keyword evidence="12" id="KW-1133">Transmembrane helix</keyword>
<evidence type="ECO:0000259" key="21">
    <source>
        <dbReference type="PROSITE" id="PS50109"/>
    </source>
</evidence>
<dbReference type="Gene3D" id="3.30.565.10">
    <property type="entry name" value="Histidine kinase-like ATPase, C-terminal domain"/>
    <property type="match status" value="1"/>
</dbReference>
<dbReference type="FunFam" id="3.30.565.10:FF:000010">
    <property type="entry name" value="Sensor histidine kinase RcsC"/>
    <property type="match status" value="1"/>
</dbReference>
<keyword evidence="9" id="KW-0547">Nucleotide-binding</keyword>
<dbReference type="SUPFAM" id="SSF47384">
    <property type="entry name" value="Homodimeric domain of signal transducing histidine kinase"/>
    <property type="match status" value="1"/>
</dbReference>
<evidence type="ECO:0000313" key="24">
    <source>
        <dbReference type="EMBL" id="ANH37320.1"/>
    </source>
</evidence>
<comment type="subcellular location">
    <subcellularLocation>
        <location evidence="2">Cell membrane</location>
        <topology evidence="2">Multi-pass membrane protein</topology>
    </subcellularLocation>
</comment>
<dbReference type="PROSITE" id="PS50894">
    <property type="entry name" value="HPT"/>
    <property type="match status" value="1"/>
</dbReference>
<dbReference type="InterPro" id="IPR011006">
    <property type="entry name" value="CheY-like_superfamily"/>
</dbReference>
<evidence type="ECO:0000256" key="16">
    <source>
        <dbReference type="ARBA" id="ARBA00068150"/>
    </source>
</evidence>
<dbReference type="PANTHER" id="PTHR45339:SF1">
    <property type="entry name" value="HYBRID SIGNAL TRANSDUCTION HISTIDINE KINASE J"/>
    <property type="match status" value="1"/>
</dbReference>
<evidence type="ECO:0000256" key="15">
    <source>
        <dbReference type="ARBA" id="ARBA00064003"/>
    </source>
</evidence>
<dbReference type="FunFam" id="1.10.287.130:FF:000002">
    <property type="entry name" value="Two-component osmosensing histidine kinase"/>
    <property type="match status" value="1"/>
</dbReference>
<dbReference type="InterPro" id="IPR013655">
    <property type="entry name" value="PAS_fold_3"/>
</dbReference>
<keyword evidence="7 24" id="KW-0808">Transferase</keyword>
<gene>
    <name evidence="24" type="primary">barA_1</name>
    <name evidence="24" type="ORF">I601_0877</name>
</gene>
<dbReference type="Pfam" id="PF08447">
    <property type="entry name" value="PAS_3"/>
    <property type="match status" value="1"/>
</dbReference>
<evidence type="ECO:0000256" key="18">
    <source>
        <dbReference type="PROSITE-ProRule" id="PRU00110"/>
    </source>
</evidence>
<dbReference type="InterPro" id="IPR008207">
    <property type="entry name" value="Sig_transdc_His_kin_Hpt_dom"/>
</dbReference>
<evidence type="ECO:0000256" key="8">
    <source>
        <dbReference type="ARBA" id="ARBA00022692"/>
    </source>
</evidence>
<dbReference type="SMART" id="SM00091">
    <property type="entry name" value="PAS"/>
    <property type="match status" value="2"/>
</dbReference>
<feature type="modified residue" description="4-aspartylphosphate" evidence="19">
    <location>
        <position position="776"/>
    </location>
</feature>
<dbReference type="InterPro" id="IPR035965">
    <property type="entry name" value="PAS-like_dom_sf"/>
</dbReference>
<accession>A0A1A9GI14</accession>
<evidence type="ECO:0000256" key="12">
    <source>
        <dbReference type="ARBA" id="ARBA00022989"/>
    </source>
</evidence>
<dbReference type="CDD" id="cd00130">
    <property type="entry name" value="PAS"/>
    <property type="match status" value="1"/>
</dbReference>
<dbReference type="InterPro" id="IPR000014">
    <property type="entry name" value="PAS"/>
</dbReference>
<dbReference type="InterPro" id="IPR036890">
    <property type="entry name" value="HATPase_C_sf"/>
</dbReference>
<dbReference type="Proteomes" id="UP000077868">
    <property type="component" value="Chromosome"/>
</dbReference>
<dbReference type="PROSITE" id="PS50110">
    <property type="entry name" value="RESPONSE_REGULATORY"/>
    <property type="match status" value="2"/>
</dbReference>
<dbReference type="GO" id="GO:0005886">
    <property type="term" value="C:plasma membrane"/>
    <property type="evidence" value="ECO:0007669"/>
    <property type="project" value="UniProtKB-SubCell"/>
</dbReference>
<dbReference type="CDD" id="cd17546">
    <property type="entry name" value="REC_hyHK_CKI1_RcsC-like"/>
    <property type="match status" value="1"/>
</dbReference>
<dbReference type="AlphaFoldDB" id="A0A1A9GI14"/>
<keyword evidence="14" id="KW-0472">Membrane</keyword>
<evidence type="ECO:0000256" key="19">
    <source>
        <dbReference type="PROSITE-ProRule" id="PRU00169"/>
    </source>
</evidence>
<organism evidence="24 25">
    <name type="scientific">Nocardioides dokdonensis FR1436</name>
    <dbReference type="NCBI Taxonomy" id="1300347"/>
    <lineage>
        <taxon>Bacteria</taxon>
        <taxon>Bacillati</taxon>
        <taxon>Actinomycetota</taxon>
        <taxon>Actinomycetes</taxon>
        <taxon>Propionibacteriales</taxon>
        <taxon>Nocardioidaceae</taxon>
        <taxon>Nocardioides</taxon>
    </lineage>
</organism>
<evidence type="ECO:0000256" key="4">
    <source>
        <dbReference type="ARBA" id="ARBA00012438"/>
    </source>
</evidence>
<dbReference type="InterPro" id="IPR005467">
    <property type="entry name" value="His_kinase_dom"/>
</dbReference>
<dbReference type="GO" id="GO:0000155">
    <property type="term" value="F:phosphorelay sensor kinase activity"/>
    <property type="evidence" value="ECO:0007669"/>
    <property type="project" value="InterPro"/>
</dbReference>
<dbReference type="PROSITE" id="PS50109">
    <property type="entry name" value="HIS_KIN"/>
    <property type="match status" value="1"/>
</dbReference>
<feature type="domain" description="HPt" evidence="23">
    <location>
        <begin position="1047"/>
        <end position="1141"/>
    </location>
</feature>
<dbReference type="KEGG" id="ndk:I601_0877"/>
<dbReference type="PANTHER" id="PTHR45339">
    <property type="entry name" value="HYBRID SIGNAL TRANSDUCTION HISTIDINE KINASE J"/>
    <property type="match status" value="1"/>
</dbReference>
<dbReference type="STRING" id="1300347.I601_0877"/>
<keyword evidence="13" id="KW-0902">Two-component regulatory system</keyword>
<dbReference type="GO" id="GO:0005524">
    <property type="term" value="F:ATP binding"/>
    <property type="evidence" value="ECO:0007669"/>
    <property type="project" value="UniProtKB-KW"/>
</dbReference>
<comment type="subunit">
    <text evidence="15">At low DSF concentrations, interacts with RpfF.</text>
</comment>
<dbReference type="InterPro" id="IPR003594">
    <property type="entry name" value="HATPase_dom"/>
</dbReference>
<dbReference type="CDD" id="cd16922">
    <property type="entry name" value="HATPase_EvgS-ArcB-TorS-like"/>
    <property type="match status" value="1"/>
</dbReference>
<dbReference type="SUPFAM" id="SSF55781">
    <property type="entry name" value="GAF domain-like"/>
    <property type="match status" value="1"/>
</dbReference>
<dbReference type="Gene3D" id="1.10.287.130">
    <property type="match status" value="1"/>
</dbReference>
<evidence type="ECO:0000256" key="1">
    <source>
        <dbReference type="ARBA" id="ARBA00000085"/>
    </source>
</evidence>
<dbReference type="Gene3D" id="1.20.120.160">
    <property type="entry name" value="HPT domain"/>
    <property type="match status" value="1"/>
</dbReference>
<dbReference type="SMART" id="SM00448">
    <property type="entry name" value="REC"/>
    <property type="match status" value="2"/>
</dbReference>
<dbReference type="Pfam" id="PF08448">
    <property type="entry name" value="PAS_4"/>
    <property type="match status" value="1"/>
</dbReference>
<dbReference type="InterPro" id="IPR003661">
    <property type="entry name" value="HisK_dim/P_dom"/>
</dbReference>
<feature type="modified residue" description="4-aspartylphosphate" evidence="19">
    <location>
        <position position="914"/>
    </location>
</feature>
<evidence type="ECO:0000256" key="11">
    <source>
        <dbReference type="ARBA" id="ARBA00022840"/>
    </source>
</evidence>
<feature type="modified residue" description="Phosphohistidine" evidence="18">
    <location>
        <position position="1086"/>
    </location>
</feature>
<evidence type="ECO:0000256" key="3">
    <source>
        <dbReference type="ARBA" id="ARBA00006402"/>
    </source>
</evidence>
<keyword evidence="10 24" id="KW-0418">Kinase</keyword>
<evidence type="ECO:0000256" key="10">
    <source>
        <dbReference type="ARBA" id="ARBA00022777"/>
    </source>
</evidence>
<keyword evidence="8" id="KW-0812">Transmembrane</keyword>
<dbReference type="Gene3D" id="3.30.450.40">
    <property type="match status" value="1"/>
</dbReference>
<proteinExistence type="inferred from homology"/>
<dbReference type="SMART" id="SM00387">
    <property type="entry name" value="HATPase_c"/>
    <property type="match status" value="1"/>
</dbReference>
<dbReference type="InterPro" id="IPR001610">
    <property type="entry name" value="PAC"/>
</dbReference>
<sequence>MVAAADDAPVSWGALVAASTDGLWLLEPDGTTVWANARLAELLARPGADLTGMAAHEAFPSAARDRVRRHLGLLARASRGRENVPMHLRQGDGTLVPVLVSYAPVRDDNGRGGPTRWLHRVTPASPGPAEPARAGAAPEAAPRRSARDDTHRLLLEVTERERQLAEAQEISGIGSWSWDVVNDDVTWSDQLYRIYDIEPADHVATYQGFLDRLHAEDRGRVDALIRATFGDASSFQFDARAVRPSGEVRWIHGRGRITRHPVSGQPLRMSGTTADVTELHRTQQLATEATRRMHLLQELAAAANGASTLEAAIELVSTALLEHTDWEPVAAYRVTAEQDEPAGSGDDEVEAVVGVAGPVLTLLHPELGHRTPGTPDPGLAREAWRTRAPVVGVEAAPYDAPDGATRRVVAVPVRAGDEVVAVLEAMAGPGVAAADDDEQRLALQIAHQLGIVATRERDAVAVAAARDAAVEASRLKSEFLATMSHEIRTPMNGVIGLNELLLRTELDDHQHRLAAGVQSAGLSLLAIINDILDLSKIESGKLELEEVDFDVRTVFEQSAAVLSGPAHEKGLELVVSCHPDVPEFLRGDPTRLGQVLTNLGSNAVKFTERGEVTIRARVERSDEHAVLLGVDVSDTGVGIAPEAQAGLFDAFTQADLSTTRRHGGTGLGLAISQQLVEAMQGRIQVASVPGEGSTFSFTAVLEPTTATLRRPDPRTRSLRDERVLVVDDNETNRFILTEQLAAWQLRPVAVSTPAEALAALREAQEAGAPFTVALLDLVLPRIDGLELARIIHHDPDIADVRMLLLTSDQAVSPRDARAAGIVTTLNKPVRHAELYDALIAATGRAHEPVHRTLRRVVVPSLDLSVLVVEDNPVNQLVATGLLESLGLHVDVADDGLAAVEALRGEHGYSLVLMDCRMPTMDGFEATEVIRAREPHDQRVPIIAMTASALEGERERCLESGMDDFLTKPVDPTALEDVVRRWTNDPAPAPAALAPGDTTGDTASEPAVEPAVEPAFEPASGPVVAASEDLPVIDLARRRILDELVKDGTSFFDRTARSFSSRIDAQVTGIRDAVEARDANRAFTASHLVKGSALNLGLPRVSAVAAALEAHAHAGRTDDADGMLTELEVEVARAVEELRRTVRP</sequence>
<name>A0A1A9GI14_9ACTN</name>
<evidence type="ECO:0000256" key="6">
    <source>
        <dbReference type="ARBA" id="ARBA00022553"/>
    </source>
</evidence>
<reference evidence="24 25" key="1">
    <citation type="submission" date="2016-03" db="EMBL/GenBank/DDBJ databases">
        <title>Complete genome sequence of a soil Actinobacterium, Nocardioides dokdonensis FR1436.</title>
        <authorList>
            <person name="Kwon S.-K."/>
            <person name="Kim K."/>
            <person name="Kim J.F."/>
        </authorList>
    </citation>
    <scope>NUCLEOTIDE SEQUENCE [LARGE SCALE GENOMIC DNA]</scope>
    <source>
        <strain evidence="24 25">FR1436</strain>
    </source>
</reference>
<keyword evidence="25" id="KW-1185">Reference proteome</keyword>
<dbReference type="Pfam" id="PF02518">
    <property type="entry name" value="HATPase_c"/>
    <property type="match status" value="1"/>
</dbReference>
<feature type="region of interest" description="Disordered" evidence="20">
    <location>
        <begin position="121"/>
        <end position="147"/>
    </location>
</feature>
<feature type="domain" description="Histidine kinase" evidence="21">
    <location>
        <begin position="482"/>
        <end position="703"/>
    </location>
</feature>
<evidence type="ECO:0000256" key="5">
    <source>
        <dbReference type="ARBA" id="ARBA00022475"/>
    </source>
</evidence>